<proteinExistence type="predicted"/>
<feature type="transmembrane region" description="Helical" evidence="1">
    <location>
        <begin position="48"/>
        <end position="71"/>
    </location>
</feature>
<dbReference type="EMBL" id="BONF01000016">
    <property type="protein sequence ID" value="GIF81805.1"/>
    <property type="molecule type" value="Genomic_DNA"/>
</dbReference>
<dbReference type="AlphaFoldDB" id="A0A8J3NHV9"/>
<keyword evidence="1" id="KW-0472">Membrane</keyword>
<evidence type="ECO:0000313" key="3">
    <source>
        <dbReference type="Proteomes" id="UP000601223"/>
    </source>
</evidence>
<dbReference type="RefSeq" id="WP_203746410.1">
    <property type="nucleotide sequence ID" value="NZ_BONF01000016.1"/>
</dbReference>
<evidence type="ECO:0000313" key="2">
    <source>
        <dbReference type="EMBL" id="GIF81805.1"/>
    </source>
</evidence>
<dbReference type="Proteomes" id="UP000601223">
    <property type="component" value="Unassembled WGS sequence"/>
</dbReference>
<feature type="transmembrane region" description="Helical" evidence="1">
    <location>
        <begin position="119"/>
        <end position="141"/>
    </location>
</feature>
<gene>
    <name evidence="2" type="ORF">Cba03nite_31540</name>
</gene>
<reference evidence="2 3" key="1">
    <citation type="submission" date="2021-01" db="EMBL/GenBank/DDBJ databases">
        <title>Whole genome shotgun sequence of Catellatospora bangladeshensis NBRC 107357.</title>
        <authorList>
            <person name="Komaki H."/>
            <person name="Tamura T."/>
        </authorList>
    </citation>
    <scope>NUCLEOTIDE SEQUENCE [LARGE SCALE GENOMIC DNA]</scope>
    <source>
        <strain evidence="2 3">NBRC 107357</strain>
    </source>
</reference>
<evidence type="ECO:0000256" key="1">
    <source>
        <dbReference type="SAM" id="Phobius"/>
    </source>
</evidence>
<feature type="transmembrane region" description="Helical" evidence="1">
    <location>
        <begin position="78"/>
        <end position="99"/>
    </location>
</feature>
<protein>
    <submittedName>
        <fullName evidence="2">Uncharacterized protein</fullName>
    </submittedName>
</protein>
<keyword evidence="3" id="KW-1185">Reference proteome</keyword>
<comment type="caution">
    <text evidence="2">The sequence shown here is derived from an EMBL/GenBank/DDBJ whole genome shotgun (WGS) entry which is preliminary data.</text>
</comment>
<keyword evidence="1" id="KW-0812">Transmembrane</keyword>
<feature type="transmembrane region" description="Helical" evidence="1">
    <location>
        <begin position="7"/>
        <end position="28"/>
    </location>
</feature>
<accession>A0A8J3NHV9</accession>
<sequence>MGRVRLVGQVAVPFVWFGMVAAISLLEAPLKFQAPGITTALGLGIGRLVFGVLNAAEFVLLVLLTLALAGAAVGRLRWWLTGGLWALLAVQALVLRPLLDERAQVIIDGGVPPGSSLHLLYIVLEGAKLIVLPVLGVSLLLRIARG</sequence>
<name>A0A8J3NHV9_9ACTN</name>
<keyword evidence="1" id="KW-1133">Transmembrane helix</keyword>
<organism evidence="2 3">
    <name type="scientific">Catellatospora bangladeshensis</name>
    <dbReference type="NCBI Taxonomy" id="310355"/>
    <lineage>
        <taxon>Bacteria</taxon>
        <taxon>Bacillati</taxon>
        <taxon>Actinomycetota</taxon>
        <taxon>Actinomycetes</taxon>
        <taxon>Micromonosporales</taxon>
        <taxon>Micromonosporaceae</taxon>
        <taxon>Catellatospora</taxon>
    </lineage>
</organism>